<dbReference type="GO" id="GO:0006313">
    <property type="term" value="P:DNA transposition"/>
    <property type="evidence" value="ECO:0007669"/>
    <property type="project" value="InterPro"/>
</dbReference>
<dbReference type="Pfam" id="PF02371">
    <property type="entry name" value="Transposase_20"/>
    <property type="match status" value="1"/>
</dbReference>
<evidence type="ECO:0000313" key="3">
    <source>
        <dbReference type="Proteomes" id="UP000256329"/>
    </source>
</evidence>
<evidence type="ECO:0000259" key="1">
    <source>
        <dbReference type="Pfam" id="PF02371"/>
    </source>
</evidence>
<keyword evidence="3" id="KW-1185">Reference proteome</keyword>
<dbReference type="GO" id="GO:0003677">
    <property type="term" value="F:DNA binding"/>
    <property type="evidence" value="ECO:0007669"/>
    <property type="project" value="InterPro"/>
</dbReference>
<dbReference type="Proteomes" id="UP000256329">
    <property type="component" value="Unassembled WGS sequence"/>
</dbReference>
<gene>
    <name evidence="2" type="ORF">DXX99_11030</name>
</gene>
<feature type="domain" description="Transposase IS116/IS110/IS902 C-terminal" evidence="1">
    <location>
        <begin position="2"/>
        <end position="64"/>
    </location>
</feature>
<comment type="caution">
    <text evidence="2">The sequence shown here is derived from an EMBL/GenBank/DDBJ whole genome shotgun (WGS) entry which is preliminary data.</text>
</comment>
<dbReference type="InterPro" id="IPR003346">
    <property type="entry name" value="Transposase_20"/>
</dbReference>
<dbReference type="EMBL" id="QSLN01000057">
    <property type="protein sequence ID" value="RDV80097.1"/>
    <property type="molecule type" value="Genomic_DNA"/>
</dbReference>
<dbReference type="AlphaFoldDB" id="A0A3D8P2E0"/>
<dbReference type="GO" id="GO:0004803">
    <property type="term" value="F:transposase activity"/>
    <property type="evidence" value="ECO:0007669"/>
    <property type="project" value="InterPro"/>
</dbReference>
<sequence>DDRGRYESAAAVQALAGTSPVLYQSGKYRFARQRRACIKFLRRALQLFAYQSVLKVSWARDYYQRKRAAGKTHHEALRALTNIWVRIIFAMWLNRRPYDESVFLTARARHAPSVA</sequence>
<protein>
    <submittedName>
        <fullName evidence="2">IS110 family transposase</fullName>
    </submittedName>
</protein>
<dbReference type="PANTHER" id="PTHR33055">
    <property type="entry name" value="TRANSPOSASE FOR INSERTION SEQUENCE ELEMENT IS1111A"/>
    <property type="match status" value="1"/>
</dbReference>
<organism evidence="2 3">
    <name type="scientific">Ammonifex thiophilus</name>
    <dbReference type="NCBI Taxonomy" id="444093"/>
    <lineage>
        <taxon>Bacteria</taxon>
        <taxon>Bacillati</taxon>
        <taxon>Bacillota</taxon>
        <taxon>Clostridia</taxon>
        <taxon>Thermoanaerobacterales</taxon>
        <taxon>Thermoanaerobacteraceae</taxon>
        <taxon>Ammonifex</taxon>
    </lineage>
</organism>
<dbReference type="PANTHER" id="PTHR33055:SF3">
    <property type="entry name" value="PUTATIVE TRANSPOSASE FOR IS117-RELATED"/>
    <property type="match status" value="1"/>
</dbReference>
<feature type="non-terminal residue" evidence="2">
    <location>
        <position position="1"/>
    </location>
</feature>
<name>A0A3D8P2E0_9THEO</name>
<dbReference type="InterPro" id="IPR047650">
    <property type="entry name" value="Transpos_IS110"/>
</dbReference>
<accession>A0A3D8P2E0</accession>
<proteinExistence type="predicted"/>
<evidence type="ECO:0000313" key="2">
    <source>
        <dbReference type="EMBL" id="RDV80097.1"/>
    </source>
</evidence>
<dbReference type="RefSeq" id="WP_165847847.1">
    <property type="nucleotide sequence ID" value="NZ_QSLN01000057.1"/>
</dbReference>
<reference evidence="2 3" key="1">
    <citation type="submission" date="2018-08" db="EMBL/GenBank/DDBJ databases">
        <title>Form III RuBisCO-mediated autotrophy in Thermodesulfobium bacteria.</title>
        <authorList>
            <person name="Toshchakov S.V."/>
            <person name="Kublanov I.V."/>
            <person name="Frolov E."/>
            <person name="Bonch-Osmolovskaya E.A."/>
            <person name="Tourova T.P."/>
            <person name="Chernych N.A."/>
            <person name="Lebedinsky A.V."/>
        </authorList>
    </citation>
    <scope>NUCLEOTIDE SEQUENCE [LARGE SCALE GENOMIC DNA]</scope>
    <source>
        <strain evidence="2 3">SR</strain>
    </source>
</reference>